<dbReference type="PANTHER" id="PTHR43531">
    <property type="entry name" value="PROTEIN ICFG"/>
    <property type="match status" value="1"/>
</dbReference>
<keyword evidence="12" id="KW-1185">Reference proteome</keyword>
<dbReference type="CDD" id="cd11386">
    <property type="entry name" value="MCP_signal"/>
    <property type="match status" value="1"/>
</dbReference>
<dbReference type="CDD" id="cd12912">
    <property type="entry name" value="PDC2_MCP_like"/>
    <property type="match status" value="1"/>
</dbReference>
<evidence type="ECO:0000259" key="9">
    <source>
        <dbReference type="PROSITE" id="PS50111"/>
    </source>
</evidence>
<proteinExistence type="inferred from homology"/>
<evidence type="ECO:0000256" key="7">
    <source>
        <dbReference type="PROSITE-ProRule" id="PRU00284"/>
    </source>
</evidence>
<feature type="transmembrane region" description="Helical" evidence="8">
    <location>
        <begin position="276"/>
        <end position="298"/>
    </location>
</feature>
<evidence type="ECO:0000256" key="3">
    <source>
        <dbReference type="ARBA" id="ARBA00022692"/>
    </source>
</evidence>
<dbReference type="PRINTS" id="PR00260">
    <property type="entry name" value="CHEMTRNSDUCR"/>
</dbReference>
<dbReference type="InterPro" id="IPR004090">
    <property type="entry name" value="Chemotax_Me-accpt_rcpt"/>
</dbReference>
<keyword evidence="4 8" id="KW-1133">Transmembrane helix</keyword>
<dbReference type="InterPro" id="IPR029151">
    <property type="entry name" value="Sensor-like_sf"/>
</dbReference>
<comment type="similarity">
    <text evidence="6">Belongs to the methyl-accepting chemotaxis (MCP) protein family.</text>
</comment>
<evidence type="ECO:0000256" key="8">
    <source>
        <dbReference type="SAM" id="Phobius"/>
    </source>
</evidence>
<protein>
    <submittedName>
        <fullName evidence="11">HAMP domain-containing protein</fullName>
    </submittedName>
</protein>
<evidence type="ECO:0000313" key="11">
    <source>
        <dbReference type="EMBL" id="NEX60329.1"/>
    </source>
</evidence>
<dbReference type="InterPro" id="IPR004089">
    <property type="entry name" value="MCPsignal_dom"/>
</dbReference>
<feature type="domain" description="HAMP" evidence="10">
    <location>
        <begin position="295"/>
        <end position="349"/>
    </location>
</feature>
<dbReference type="Pfam" id="PF00672">
    <property type="entry name" value="HAMP"/>
    <property type="match status" value="1"/>
</dbReference>
<dbReference type="FunFam" id="1.10.287.950:FF:000001">
    <property type="entry name" value="Methyl-accepting chemotaxis sensory transducer"/>
    <property type="match status" value="1"/>
</dbReference>
<evidence type="ECO:0000256" key="4">
    <source>
        <dbReference type="ARBA" id="ARBA00022989"/>
    </source>
</evidence>
<evidence type="ECO:0000259" key="10">
    <source>
        <dbReference type="PROSITE" id="PS50885"/>
    </source>
</evidence>
<keyword evidence="5 8" id="KW-0472">Membrane</keyword>
<dbReference type="SUPFAM" id="SSF103190">
    <property type="entry name" value="Sensory domain-like"/>
    <property type="match status" value="1"/>
</dbReference>
<evidence type="ECO:0000256" key="5">
    <source>
        <dbReference type="ARBA" id="ARBA00023136"/>
    </source>
</evidence>
<dbReference type="Pfam" id="PF00015">
    <property type="entry name" value="MCPsignal"/>
    <property type="match status" value="1"/>
</dbReference>
<gene>
    <name evidence="11" type="ORF">G3574_04495</name>
</gene>
<dbReference type="Gene3D" id="1.10.287.950">
    <property type="entry name" value="Methyl-accepting chemotaxis protein"/>
    <property type="match status" value="1"/>
</dbReference>
<accession>A0A6B3SRQ4</accession>
<dbReference type="PROSITE" id="PS50885">
    <property type="entry name" value="HAMP"/>
    <property type="match status" value="1"/>
</dbReference>
<keyword evidence="2" id="KW-1003">Cell membrane</keyword>
<dbReference type="CDD" id="cd06225">
    <property type="entry name" value="HAMP"/>
    <property type="match status" value="1"/>
</dbReference>
<name>A0A6B3SRQ4_9BURK</name>
<sequence length="632" mass="66371">MFSSLRTKLLVISLAGVVLSVGGLGAANFITAKVQLQDALEEQLTSAAKSNAAALEVWLRAKRLVTASMKEAVTADDPGPVLRAATAAGDLERAYIGYPDKRMVYGDGSKAAADYDPTVRPWYTKALKERGPTLTAPFKSALSGVRIVTFAVPVGPPEAPIAVLGANIALTRIAAQVRAIKPTENSYGFLVGGDGNVIVHKQDKFNEVPVKDVQKDLSADGLKELAASKKTLAITLENRDVLMRVEKIEGADWYLVIALDKADATAGLTALLKSSLLTALLAVALAASVIGILVARSLRQLEEVRRAMVDIGQGEGDLTRRIEEVGKDEVAQIAKAYNRFVDKLAATIKSIRSSSEAVKLGAGEIAQGSIDLSSRTEQQAASLEETASSMEELTSTVQQNSASSRHANQLVMASAEYAEKGGKLMSEVVDTMGQISSSSAKIGDIIGVIDSIAFQTNILALNAAVEAARAGETGRGFAVVASEVRNLAHRSAQAAKEIKALIDTSNEQVTRGVSQVEKVGSTMDEILSSIKHVTDITSEITAASEEQSSGIAQVHQAVTQMDTVTQQNAALVEEAAAAAASLQDQAAALAEAVGQFKLDDSTPAMAPTSAVTFATATPSVRNLPAPRRARLN</sequence>
<dbReference type="GO" id="GO:0005886">
    <property type="term" value="C:plasma membrane"/>
    <property type="evidence" value="ECO:0007669"/>
    <property type="project" value="UniProtKB-SubCell"/>
</dbReference>
<comment type="caution">
    <text evidence="11">The sequence shown here is derived from an EMBL/GenBank/DDBJ whole genome shotgun (WGS) entry which is preliminary data.</text>
</comment>
<dbReference type="InterPro" id="IPR033479">
    <property type="entry name" value="dCache_1"/>
</dbReference>
<evidence type="ECO:0000313" key="12">
    <source>
        <dbReference type="Proteomes" id="UP000482155"/>
    </source>
</evidence>
<dbReference type="SMART" id="SM00304">
    <property type="entry name" value="HAMP"/>
    <property type="match status" value="1"/>
</dbReference>
<dbReference type="AlphaFoldDB" id="A0A6B3SRQ4"/>
<reference evidence="11 12" key="1">
    <citation type="submission" date="2020-02" db="EMBL/GenBank/DDBJ databases">
        <authorList>
            <person name="Kim M.K."/>
        </authorList>
    </citation>
    <scope>NUCLEOTIDE SEQUENCE [LARGE SCALE GENOMIC DNA]</scope>
    <source>
        <strain evidence="11 12">17J57-3</strain>
    </source>
</reference>
<dbReference type="RefSeq" id="WP_163960820.1">
    <property type="nucleotide sequence ID" value="NZ_JAAIVB010000012.1"/>
</dbReference>
<dbReference type="Proteomes" id="UP000482155">
    <property type="component" value="Unassembled WGS sequence"/>
</dbReference>
<dbReference type="GO" id="GO:0004888">
    <property type="term" value="F:transmembrane signaling receptor activity"/>
    <property type="evidence" value="ECO:0007669"/>
    <property type="project" value="InterPro"/>
</dbReference>
<dbReference type="PANTHER" id="PTHR43531:SF16">
    <property type="entry name" value="METHYL-ACCEPTING CHEMOTAXIS PROTEIN II"/>
    <property type="match status" value="1"/>
</dbReference>
<evidence type="ECO:0000256" key="2">
    <source>
        <dbReference type="ARBA" id="ARBA00022475"/>
    </source>
</evidence>
<feature type="domain" description="Methyl-accepting transducer" evidence="9">
    <location>
        <begin position="354"/>
        <end position="583"/>
    </location>
</feature>
<keyword evidence="7" id="KW-0807">Transducer</keyword>
<dbReference type="Pfam" id="PF02743">
    <property type="entry name" value="dCache_1"/>
    <property type="match status" value="1"/>
</dbReference>
<dbReference type="Gene3D" id="3.30.450.20">
    <property type="entry name" value="PAS domain"/>
    <property type="match status" value="2"/>
</dbReference>
<dbReference type="InterPro" id="IPR051310">
    <property type="entry name" value="MCP_chemotaxis"/>
</dbReference>
<keyword evidence="3 8" id="KW-0812">Transmembrane</keyword>
<comment type="subcellular location">
    <subcellularLocation>
        <location evidence="1">Cell membrane</location>
        <topology evidence="1">Multi-pass membrane protein</topology>
    </subcellularLocation>
</comment>
<dbReference type="InterPro" id="IPR003660">
    <property type="entry name" value="HAMP_dom"/>
</dbReference>
<dbReference type="EMBL" id="JAAIVB010000012">
    <property type="protein sequence ID" value="NEX60329.1"/>
    <property type="molecule type" value="Genomic_DNA"/>
</dbReference>
<dbReference type="SMART" id="SM00283">
    <property type="entry name" value="MA"/>
    <property type="match status" value="1"/>
</dbReference>
<dbReference type="GO" id="GO:0007165">
    <property type="term" value="P:signal transduction"/>
    <property type="evidence" value="ECO:0007669"/>
    <property type="project" value="UniProtKB-KW"/>
</dbReference>
<dbReference type="GO" id="GO:0006935">
    <property type="term" value="P:chemotaxis"/>
    <property type="evidence" value="ECO:0007669"/>
    <property type="project" value="InterPro"/>
</dbReference>
<evidence type="ECO:0000256" key="6">
    <source>
        <dbReference type="ARBA" id="ARBA00029447"/>
    </source>
</evidence>
<evidence type="ECO:0000256" key="1">
    <source>
        <dbReference type="ARBA" id="ARBA00004651"/>
    </source>
</evidence>
<dbReference type="PROSITE" id="PS50111">
    <property type="entry name" value="CHEMOTAXIS_TRANSDUC_2"/>
    <property type="match status" value="1"/>
</dbReference>
<dbReference type="SUPFAM" id="SSF58104">
    <property type="entry name" value="Methyl-accepting chemotaxis protein (MCP) signaling domain"/>
    <property type="match status" value="1"/>
</dbReference>
<organism evidence="11 12">
    <name type="scientific">Noviherbaspirillum galbum</name>
    <dbReference type="NCBI Taxonomy" id="2709383"/>
    <lineage>
        <taxon>Bacteria</taxon>
        <taxon>Pseudomonadati</taxon>
        <taxon>Pseudomonadota</taxon>
        <taxon>Betaproteobacteria</taxon>
        <taxon>Burkholderiales</taxon>
        <taxon>Oxalobacteraceae</taxon>
        <taxon>Noviherbaspirillum</taxon>
    </lineage>
</organism>